<protein>
    <submittedName>
        <fullName evidence="2">Uncharacterized protein</fullName>
    </submittedName>
</protein>
<accession>A0ABU7DEH2</accession>
<dbReference type="Proteomes" id="UP001352852">
    <property type="component" value="Unassembled WGS sequence"/>
</dbReference>
<feature type="region of interest" description="Disordered" evidence="1">
    <location>
        <begin position="55"/>
        <end position="79"/>
    </location>
</feature>
<dbReference type="EMBL" id="JAHUTJ010024997">
    <property type="protein sequence ID" value="MED6273528.1"/>
    <property type="molecule type" value="Genomic_DNA"/>
</dbReference>
<evidence type="ECO:0000313" key="2">
    <source>
        <dbReference type="EMBL" id="MED6273528.1"/>
    </source>
</evidence>
<evidence type="ECO:0000256" key="1">
    <source>
        <dbReference type="SAM" id="MobiDB-lite"/>
    </source>
</evidence>
<proteinExistence type="predicted"/>
<name>A0ABU7DEH2_9TELE</name>
<organism evidence="2 3">
    <name type="scientific">Characodon lateralis</name>
    <dbReference type="NCBI Taxonomy" id="208331"/>
    <lineage>
        <taxon>Eukaryota</taxon>
        <taxon>Metazoa</taxon>
        <taxon>Chordata</taxon>
        <taxon>Craniata</taxon>
        <taxon>Vertebrata</taxon>
        <taxon>Euteleostomi</taxon>
        <taxon>Actinopterygii</taxon>
        <taxon>Neopterygii</taxon>
        <taxon>Teleostei</taxon>
        <taxon>Neoteleostei</taxon>
        <taxon>Acanthomorphata</taxon>
        <taxon>Ovalentaria</taxon>
        <taxon>Atherinomorphae</taxon>
        <taxon>Cyprinodontiformes</taxon>
        <taxon>Goodeidae</taxon>
        <taxon>Characodon</taxon>
    </lineage>
</organism>
<reference evidence="2 3" key="1">
    <citation type="submission" date="2021-06" db="EMBL/GenBank/DDBJ databases">
        <authorList>
            <person name="Palmer J.M."/>
        </authorList>
    </citation>
    <scope>NUCLEOTIDE SEQUENCE [LARGE SCALE GENOMIC DNA]</scope>
    <source>
        <strain evidence="2 3">CL_MEX2019</strain>
        <tissue evidence="2">Muscle</tissue>
    </source>
</reference>
<gene>
    <name evidence="2" type="ORF">CHARACLAT_007376</name>
</gene>
<sequence>MQKNTRNREAFQELYFQDQVLETESAERLQGNGRRLRRPSRWCAGIDFQDPILLMERKPDDKGTGGAENPDGGDGVEEG</sequence>
<keyword evidence="3" id="KW-1185">Reference proteome</keyword>
<evidence type="ECO:0000313" key="3">
    <source>
        <dbReference type="Proteomes" id="UP001352852"/>
    </source>
</evidence>
<comment type="caution">
    <text evidence="2">The sequence shown here is derived from an EMBL/GenBank/DDBJ whole genome shotgun (WGS) entry which is preliminary data.</text>
</comment>